<sequence>MEHNCQHQKHFNVICCSIIRIRYFYSYWPFNCSIHAARTFVQQSVPQDTQYIQQQHFSPILLQQLILILAMHNAFCYSPPWKFRSSGHYLLA</sequence>
<evidence type="ECO:0000313" key="1">
    <source>
        <dbReference type="EMBL" id="MBX59853.1"/>
    </source>
</evidence>
<accession>A0A2P2PYX7</accession>
<name>A0A2P2PYX7_RHIMU</name>
<reference evidence="1" key="1">
    <citation type="submission" date="2018-02" db="EMBL/GenBank/DDBJ databases">
        <title>Rhizophora mucronata_Transcriptome.</title>
        <authorList>
            <person name="Meera S.P."/>
            <person name="Sreeshan A."/>
            <person name="Augustine A."/>
        </authorList>
    </citation>
    <scope>NUCLEOTIDE SEQUENCE</scope>
    <source>
        <tissue evidence="1">Leaf</tissue>
    </source>
</reference>
<dbReference type="EMBL" id="GGEC01079369">
    <property type="protein sequence ID" value="MBX59853.1"/>
    <property type="molecule type" value="Transcribed_RNA"/>
</dbReference>
<proteinExistence type="predicted"/>
<protein>
    <submittedName>
        <fullName evidence="1">Uncharacterized protein</fullName>
    </submittedName>
</protein>
<organism evidence="1">
    <name type="scientific">Rhizophora mucronata</name>
    <name type="common">Asiatic mangrove</name>
    <dbReference type="NCBI Taxonomy" id="61149"/>
    <lineage>
        <taxon>Eukaryota</taxon>
        <taxon>Viridiplantae</taxon>
        <taxon>Streptophyta</taxon>
        <taxon>Embryophyta</taxon>
        <taxon>Tracheophyta</taxon>
        <taxon>Spermatophyta</taxon>
        <taxon>Magnoliopsida</taxon>
        <taxon>eudicotyledons</taxon>
        <taxon>Gunneridae</taxon>
        <taxon>Pentapetalae</taxon>
        <taxon>rosids</taxon>
        <taxon>fabids</taxon>
        <taxon>Malpighiales</taxon>
        <taxon>Rhizophoraceae</taxon>
        <taxon>Rhizophora</taxon>
    </lineage>
</organism>
<dbReference type="AlphaFoldDB" id="A0A2P2PYX7"/>